<organism evidence="1 2">
    <name type="scientific">Yoonia vestfoldensis SKA53</name>
    <dbReference type="NCBI Taxonomy" id="314232"/>
    <lineage>
        <taxon>Bacteria</taxon>
        <taxon>Pseudomonadati</taxon>
        <taxon>Pseudomonadota</taxon>
        <taxon>Alphaproteobacteria</taxon>
        <taxon>Rhodobacterales</taxon>
        <taxon>Paracoccaceae</taxon>
        <taxon>Yoonia</taxon>
    </lineage>
</organism>
<evidence type="ECO:0000313" key="2">
    <source>
        <dbReference type="Proteomes" id="UP000004507"/>
    </source>
</evidence>
<protein>
    <submittedName>
        <fullName evidence="1">Immunogenic protein</fullName>
    </submittedName>
</protein>
<proteinExistence type="predicted"/>
<dbReference type="AlphaFoldDB" id="A3V0R3"/>
<dbReference type="Proteomes" id="UP000004507">
    <property type="component" value="Unassembled WGS sequence"/>
</dbReference>
<dbReference type="Pfam" id="PF16868">
    <property type="entry name" value="NMT1_3"/>
    <property type="match status" value="1"/>
</dbReference>
<dbReference type="STRING" id="314232.SKA53_09169"/>
<dbReference type="CDD" id="cd13520">
    <property type="entry name" value="PBP2_TAXI_TRAP"/>
    <property type="match status" value="1"/>
</dbReference>
<keyword evidence="2" id="KW-1185">Reference proteome</keyword>
<gene>
    <name evidence="1" type="ORF">SKA53_09169</name>
</gene>
<reference evidence="1 2" key="1">
    <citation type="submission" date="2006-01" db="EMBL/GenBank/DDBJ databases">
        <authorList>
            <person name="Hagstrom A."/>
            <person name="Ferriera S."/>
            <person name="Johnson J."/>
            <person name="Kravitz S."/>
            <person name="Halpern A."/>
            <person name="Remington K."/>
            <person name="Beeson K."/>
            <person name="Tran B."/>
            <person name="Rogers Y.-H."/>
            <person name="Friedman R."/>
            <person name="Venter J.C."/>
        </authorList>
    </citation>
    <scope>NUCLEOTIDE SEQUENCE [LARGE SCALE GENOMIC DNA]</scope>
    <source>
        <strain evidence="1 2">SKA53</strain>
    </source>
</reference>
<dbReference type="Gene3D" id="3.40.190.10">
    <property type="entry name" value="Periplasmic binding protein-like II"/>
    <property type="match status" value="2"/>
</dbReference>
<dbReference type="InterPro" id="IPR011852">
    <property type="entry name" value="TRAP_TAXI"/>
</dbReference>
<sequence length="382" mass="39945">MRCGPVCAALDEKYHHQPKNRPKKLSSSGSLRYTVTIPAINRAREGAKPTNGGDIMTTSTGRGLKALFAPIAIVAFGIGSAAQAQELSIATGGTGGVYYPYGGGLAEVINNHVDGYSASVEVTGASVENMALVQRGDSDIAIALADTVYQAYTGTGAFEGRQIGEARALASIYPNAVQLVTLADSGITSMQDLRGQRVSVGAPGSGTELSAQIILAANGITYDDFDPQRLNFNETADAIRDGDIVAGFWSVGPPTSSIMNLAATRAISIIGLSADEIANARAAEPTFAPFALRAGLYDGMAEAVQTISTPNVLIVHADMDEELAYNITKAMYENVADLIAIHPAANDTTIDFSVASTPIPFHPGALRYLEEVGAAVQDHQRP</sequence>
<dbReference type="NCBIfam" id="TIGR02122">
    <property type="entry name" value="TRAP_TAXI"/>
    <property type="match status" value="1"/>
</dbReference>
<dbReference type="SUPFAM" id="SSF53850">
    <property type="entry name" value="Periplasmic binding protein-like II"/>
    <property type="match status" value="1"/>
</dbReference>
<comment type="caution">
    <text evidence="1">The sequence shown here is derived from an EMBL/GenBank/DDBJ whole genome shotgun (WGS) entry which is preliminary data.</text>
</comment>
<dbReference type="eggNOG" id="COG2358">
    <property type="taxonomic scope" value="Bacteria"/>
</dbReference>
<dbReference type="EMBL" id="AAMS01000001">
    <property type="protein sequence ID" value="EAQ07882.1"/>
    <property type="molecule type" value="Genomic_DNA"/>
</dbReference>
<dbReference type="PANTHER" id="PTHR42941">
    <property type="entry name" value="SLL1037 PROTEIN"/>
    <property type="match status" value="1"/>
</dbReference>
<accession>A3V0R3</accession>
<name>A3V0R3_9RHOB</name>
<dbReference type="PANTHER" id="PTHR42941:SF1">
    <property type="entry name" value="SLL1037 PROTEIN"/>
    <property type="match status" value="1"/>
</dbReference>
<evidence type="ECO:0000313" key="1">
    <source>
        <dbReference type="EMBL" id="EAQ07882.1"/>
    </source>
</evidence>
<dbReference type="HOGENOM" id="CLU_033215_0_2_5"/>